<accession>A0ABS7T2C1</accession>
<sequence length="345" mass="37722">MSAVPDTMSPFDDPELLPFKLDLIGQRVLWVRLTAAQRAAASFLDERALPPAAQGAWWPLASLATRDTLKTPVEAIFHIGHCGSTLLARLLEAWNPVQVLREPLPLRTLADAWALRERPEARVSEAQAGELLHALQVAWSRPLDGSSATVLKATSSCNGLVAPLLGSGPMRVVLLGLPLPTYLAALMKSPDSVHDAAAAAGERLTSLQSTGWAEGIALHQLSLPEQCAMGWLAERVRFDALARGADGARVLRLDFDRLLDEPRIALTAVAAHLCLPPEGIEAAMASPAWTRYSKAQSHAYAAADRAHDLRLSRQRFSREIEQGLRWVDAQLQRRTDWAIDRDSWT</sequence>
<evidence type="ECO:0008006" key="3">
    <source>
        <dbReference type="Google" id="ProtNLM"/>
    </source>
</evidence>
<dbReference type="RefSeq" id="WP_223674239.1">
    <property type="nucleotide sequence ID" value="NZ_JAINZW010000001.1"/>
</dbReference>
<organism evidence="1 2">
    <name type="scientific">Novilysobacter selenitireducens</name>
    <dbReference type="NCBI Taxonomy" id="2872639"/>
    <lineage>
        <taxon>Bacteria</taxon>
        <taxon>Pseudomonadati</taxon>
        <taxon>Pseudomonadota</taxon>
        <taxon>Gammaproteobacteria</taxon>
        <taxon>Lysobacterales</taxon>
        <taxon>Lysobacteraceae</taxon>
        <taxon>Novilysobacter</taxon>
    </lineage>
</organism>
<gene>
    <name evidence="1" type="ORF">K6753_00525</name>
</gene>
<name>A0ABS7T2C1_9GAMM</name>
<proteinExistence type="predicted"/>
<keyword evidence="2" id="KW-1185">Reference proteome</keyword>
<dbReference type="Proteomes" id="UP001430954">
    <property type="component" value="Unassembled WGS sequence"/>
</dbReference>
<evidence type="ECO:0000313" key="1">
    <source>
        <dbReference type="EMBL" id="MBZ4038018.1"/>
    </source>
</evidence>
<dbReference type="EMBL" id="JAINZW010000001">
    <property type="protein sequence ID" value="MBZ4038018.1"/>
    <property type="molecule type" value="Genomic_DNA"/>
</dbReference>
<comment type="caution">
    <text evidence="1">The sequence shown here is derived from an EMBL/GenBank/DDBJ whole genome shotgun (WGS) entry which is preliminary data.</text>
</comment>
<reference evidence="1 2" key="1">
    <citation type="submission" date="2021-09" db="EMBL/GenBank/DDBJ databases">
        <title>Lysobacter sp. 13A isolated from the river sediment.</title>
        <authorList>
            <person name="Liu H."/>
            <person name="Li S."/>
            <person name="Mao S."/>
        </authorList>
    </citation>
    <scope>NUCLEOTIDE SEQUENCE [LARGE SCALE GENOMIC DNA]</scope>
    <source>
        <strain evidence="1 2">13A</strain>
    </source>
</reference>
<evidence type="ECO:0000313" key="2">
    <source>
        <dbReference type="Proteomes" id="UP001430954"/>
    </source>
</evidence>
<protein>
    <recommendedName>
        <fullName evidence="3">Sulfotransferase</fullName>
    </recommendedName>
</protein>